<dbReference type="EMBL" id="CP034593">
    <property type="protein sequence ID" value="AZQ76457.1"/>
    <property type="molecule type" value="Genomic_DNA"/>
</dbReference>
<evidence type="ECO:0000313" key="4">
    <source>
        <dbReference type="Proteomes" id="UP000280344"/>
    </source>
</evidence>
<dbReference type="RefSeq" id="WP_126703265.1">
    <property type="nucleotide sequence ID" value="NZ_CP034593.1"/>
</dbReference>
<name>A0A3Q9G5S0_9ACTO</name>
<dbReference type="KEGG" id="flh:EJ997_02990"/>
<gene>
    <name evidence="3" type="ORF">EJ997_02990</name>
</gene>
<keyword evidence="2" id="KW-0812">Transmembrane</keyword>
<reference evidence="3 4" key="1">
    <citation type="submission" date="2018-12" db="EMBL/GenBank/DDBJ databases">
        <title>Complete genome sequence of Flaviflexus sp. H23T48.</title>
        <authorList>
            <person name="Bae J.-W."/>
            <person name="Lee J.-Y."/>
        </authorList>
    </citation>
    <scope>NUCLEOTIDE SEQUENCE [LARGE SCALE GENOMIC DNA]</scope>
    <source>
        <strain evidence="3 4">H23T48</strain>
    </source>
</reference>
<keyword evidence="4" id="KW-1185">Reference proteome</keyword>
<sequence>MNWPVFFIVLVAVILVILGLIWIINARRLDRLHRTVIQSRLTLNEALTHRAAAASDFSSSGALDVAGAILLADASQQSISQAHVPLSDDGLEDGPGHRRPTRQADEDRLTTESNLSRTLRLVLDGLEEGELTEEQKRLLDELTEARENVRLARRFHNAFVDQARRLRSNAFVRVTRSAGGAPMPMPVDMDDV</sequence>
<evidence type="ECO:0000256" key="1">
    <source>
        <dbReference type="SAM" id="MobiDB-lite"/>
    </source>
</evidence>
<keyword evidence="2" id="KW-1133">Transmembrane helix</keyword>
<feature type="region of interest" description="Disordered" evidence="1">
    <location>
        <begin position="85"/>
        <end position="112"/>
    </location>
</feature>
<dbReference type="OrthoDB" id="3214694at2"/>
<accession>A0A3Q9G5S0</accession>
<dbReference type="AlphaFoldDB" id="A0A3Q9G5S0"/>
<feature type="transmembrane region" description="Helical" evidence="2">
    <location>
        <begin position="6"/>
        <end position="24"/>
    </location>
</feature>
<evidence type="ECO:0008006" key="5">
    <source>
        <dbReference type="Google" id="ProtNLM"/>
    </source>
</evidence>
<proteinExistence type="predicted"/>
<evidence type="ECO:0000256" key="2">
    <source>
        <dbReference type="SAM" id="Phobius"/>
    </source>
</evidence>
<evidence type="ECO:0000313" key="3">
    <source>
        <dbReference type="EMBL" id="AZQ76457.1"/>
    </source>
</evidence>
<dbReference type="Proteomes" id="UP000280344">
    <property type="component" value="Chromosome"/>
</dbReference>
<protein>
    <recommendedName>
        <fullName evidence="5">NUDIX hydrolase</fullName>
    </recommendedName>
</protein>
<keyword evidence="2" id="KW-0472">Membrane</keyword>
<organism evidence="3 4">
    <name type="scientific">Flaviflexus ciconiae</name>
    <dbReference type="NCBI Taxonomy" id="2496867"/>
    <lineage>
        <taxon>Bacteria</taxon>
        <taxon>Bacillati</taxon>
        <taxon>Actinomycetota</taxon>
        <taxon>Actinomycetes</taxon>
        <taxon>Actinomycetales</taxon>
        <taxon>Actinomycetaceae</taxon>
        <taxon>Flaviflexus</taxon>
    </lineage>
</organism>